<comment type="caution">
    <text evidence="2">The sequence shown here is derived from an EMBL/GenBank/DDBJ whole genome shotgun (WGS) entry which is preliminary data.</text>
</comment>
<dbReference type="CDD" id="cd07750">
    <property type="entry name" value="PolyPPase_VTC_like"/>
    <property type="match status" value="1"/>
</dbReference>
<dbReference type="Pfam" id="PF09359">
    <property type="entry name" value="VTC"/>
    <property type="match status" value="1"/>
</dbReference>
<gene>
    <name evidence="2" type="ORF">BN13_1110016</name>
</gene>
<dbReference type="RefSeq" id="WP_048548037.1">
    <property type="nucleotide sequence ID" value="NZ_HF571038.1"/>
</dbReference>
<dbReference type="STRING" id="1193518.BN13_1110016"/>
<accession>A0A077MAC3</accession>
<evidence type="ECO:0000313" key="2">
    <source>
        <dbReference type="EMBL" id="CCI51643.1"/>
    </source>
</evidence>
<dbReference type="AlphaFoldDB" id="A0A077MAC3"/>
<sequence>MTGLARLAPVGLDELIEVAGLQTRIDRKYALSTGDLAMVVDLLPTGTRVLDIAGSRGFGYASVYFDTPELLSYHQAAYRRRRRFKVRTRTYLSSGEEVLEVKTRTGEATVKDRLPGRHTEDGRLTSVGADFVCRALAPAGIDTSPIGQLAPVLTTAYRRSTLLLPEAAGRVTVDTDLTWVDAAGPTLTRPELAIIETKAARQATDVDRLLWSLGIRPARVSKFATGLATLRPTLPANRWARTQRRFFAAAAPAPTFC</sequence>
<dbReference type="InterPro" id="IPR018966">
    <property type="entry name" value="VTC_domain"/>
</dbReference>
<evidence type="ECO:0000259" key="1">
    <source>
        <dbReference type="Pfam" id="PF09359"/>
    </source>
</evidence>
<dbReference type="OrthoDB" id="148766at2"/>
<proteinExistence type="predicted"/>
<dbReference type="Proteomes" id="UP000035720">
    <property type="component" value="Unassembled WGS sequence"/>
</dbReference>
<organism evidence="2 3">
    <name type="scientific">Nostocoides jenkinsii Ben 74</name>
    <dbReference type="NCBI Taxonomy" id="1193518"/>
    <lineage>
        <taxon>Bacteria</taxon>
        <taxon>Bacillati</taxon>
        <taxon>Actinomycetota</taxon>
        <taxon>Actinomycetes</taxon>
        <taxon>Micrococcales</taxon>
        <taxon>Intrasporangiaceae</taxon>
        <taxon>Nostocoides</taxon>
    </lineage>
</organism>
<feature type="domain" description="VTC" evidence="1">
    <location>
        <begin position="24"/>
        <end position="230"/>
    </location>
</feature>
<evidence type="ECO:0000313" key="3">
    <source>
        <dbReference type="Proteomes" id="UP000035720"/>
    </source>
</evidence>
<dbReference type="Gene3D" id="3.20.100.30">
    <property type="entry name" value="VTC, catalytic tunnel domain"/>
    <property type="match status" value="1"/>
</dbReference>
<dbReference type="GO" id="GO:0006799">
    <property type="term" value="P:polyphosphate biosynthetic process"/>
    <property type="evidence" value="ECO:0007669"/>
    <property type="project" value="UniProtKB-ARBA"/>
</dbReference>
<keyword evidence="3" id="KW-1185">Reference proteome</keyword>
<dbReference type="InterPro" id="IPR033469">
    <property type="entry name" value="CYTH-like_dom_sf"/>
</dbReference>
<protein>
    <recommendedName>
        <fullName evidence="1">VTC domain-containing protein</fullName>
    </recommendedName>
</protein>
<reference evidence="2 3" key="1">
    <citation type="journal article" date="2013" name="ISME J.">
        <title>A metabolic model for members of the genus Tetrasphaera involved in enhanced biological phosphorus removal.</title>
        <authorList>
            <person name="Kristiansen R."/>
            <person name="Nguyen H.T.T."/>
            <person name="Saunders A.M."/>
            <person name="Nielsen J.L."/>
            <person name="Wimmer R."/>
            <person name="Le V.Q."/>
            <person name="McIlroy S.J."/>
            <person name="Petrovski S."/>
            <person name="Seviour R.J."/>
            <person name="Calteau A."/>
            <person name="Nielsen K.L."/>
            <person name="Nielsen P.H."/>
        </authorList>
    </citation>
    <scope>NUCLEOTIDE SEQUENCE [LARGE SCALE GENOMIC DNA]</scope>
    <source>
        <strain evidence="2 3">Ben 74</strain>
    </source>
</reference>
<dbReference type="InterPro" id="IPR042267">
    <property type="entry name" value="VTC_sf"/>
</dbReference>
<dbReference type="EMBL" id="CAJC01000015">
    <property type="protein sequence ID" value="CCI51643.1"/>
    <property type="molecule type" value="Genomic_DNA"/>
</dbReference>
<dbReference type="SUPFAM" id="SSF55154">
    <property type="entry name" value="CYTH-like phosphatases"/>
    <property type="match status" value="1"/>
</dbReference>
<name>A0A077MAC3_9MICO</name>